<dbReference type="PANTHER" id="PTHR14222:SF1">
    <property type="entry name" value="CONDENSIN-2 COMPLEX SUBUNIT D3"/>
    <property type="match status" value="1"/>
</dbReference>
<name>A0AAJ7S4A0_9HYME</name>
<dbReference type="Gene3D" id="1.25.10.10">
    <property type="entry name" value="Leucine-rich Repeat Variant"/>
    <property type="match status" value="2"/>
</dbReference>
<dbReference type="RefSeq" id="XP_026670475.1">
    <property type="nucleotide sequence ID" value="XM_026814674.1"/>
</dbReference>
<dbReference type="Proteomes" id="UP000694925">
    <property type="component" value="Unplaced"/>
</dbReference>
<dbReference type="PANTHER" id="PTHR14222">
    <property type="entry name" value="CONDENSIN"/>
    <property type="match status" value="1"/>
</dbReference>
<keyword evidence="10" id="KW-1185">Reference proteome</keyword>
<protein>
    <submittedName>
        <fullName evidence="11">Condensin-2 complex subunit D3-like</fullName>
    </submittedName>
</protein>
<dbReference type="KEGG" id="ccal:113464512"/>
<dbReference type="GO" id="GO:0010032">
    <property type="term" value="P:meiotic chromosome condensation"/>
    <property type="evidence" value="ECO:0007669"/>
    <property type="project" value="TreeGrafter"/>
</dbReference>
<feature type="domain" description="Condensin complex subunit 1 C-terminal" evidence="9">
    <location>
        <begin position="883"/>
        <end position="1048"/>
    </location>
</feature>
<dbReference type="Pfam" id="PF12717">
    <property type="entry name" value="Cnd1"/>
    <property type="match status" value="1"/>
</dbReference>
<keyword evidence="3" id="KW-0498">Mitosis</keyword>
<accession>A0AAJ7S4A0</accession>
<evidence type="ECO:0000313" key="11">
    <source>
        <dbReference type="RefSeq" id="XP_026670475.1"/>
    </source>
</evidence>
<evidence type="ECO:0000256" key="6">
    <source>
        <dbReference type="ARBA" id="ARBA00023306"/>
    </source>
</evidence>
<sequence length="1307" mass="149358">MECLRVFDNFKLRDLNEDWIQSAWDGDFMIFDQPPDEHFILFENGNGKNIRLLLDESCTAIRAWLERGGNENNSDDCHSEISWATLFAMDVKVRALLAVLGYIINNGQNSEVDEESRESCFLAINLYFLLLAIPGSSVFNVFHTTLYQRAIETLRIYSEQLQPSVKNYKKTMNSDDTFKRDETMNETVILSSHQRNVLKRYLNIIICNFIIMAKSFCFKDHVQLLDTTVHGILEVTRIEDECVIPQSFNEEASTVKVSLLHHAYEALRELCDSKHGPVKTTIMLIAKYMLPRLLCSPMDAHVKNIASIRDHTIIFLKTLLDLYEKESETAILILIQRMMLKCPDRLELRQKQAGLLLKIFTICTESTLLKSLKDLILLSHHTKIPFRIFAQEIIGKLLLETSWTNSNINDNLKDRIKRVLFAIALSRCMDCSSLVRGKAMAVIAEYSESDHLDKGIFQIMIKEPDENKKFVTFSDMKDALFNNADLLPRSNSLITMLLERLEDERALVRRSTLQLFKNLIIMFPSLIHDVVPAISTRCRDPAVTVRRFAVQVLSQLLQKFPNNTELLREWVGAVVPQIFDIEPKVQEKVLDHLQELLFLRIKDVSKCKDSAVDDLPWRILNSLANEKMRKHLSKACNLWAKNGIKQCLIQNIQSHIGTNNDIEAWILLAALAENTTLPNMNEFFSKYEDIVIKNDFRTNLILHVLSCSWKSVDYAFFKPLGTYLYKCLEEFKINYGLISVSLDIIHNTIAYLFPENHKNVLKSQMINLIQISEAEIAKVFNSKSEAAQAASNYVKAMFTLGHATILCTSKIKSSTLRILQGVLLKWEALPTPLKEINELQAATVVVLGQQAIRDREIAKQVAPIFGKLMRKTDPNSMVEIALKINVAKALADICANFTTLVEPYLPDMCVSMKDSSPKVREAIMVIFIQLLLEDYIKIKGPFFFHILTMLSDSDDMIRELTVFLIEERLLRKNKTLISQQFLLSIYHYNNCYSQRKMCRHKLREEERKVLTLPGKENEDKRRTIYDFMLDHLNPPEKIKILEKVTSQILGGTCADTINVNLKEGSCVLEDALYIISNDRLRPSSFTRHSNDDQQEGEGMQEAQTTTPASGAINVIVEGIKKYGLEILLPTLIKLRIKLSNLKLPVENDVRRNLVKTYSEYNKEQLTNLLNEYPQLEKEVDQFKKQLRDIRFNGNTSIEEEIFSPETDNQRVSDKSSDLTSPMISPTVGLECVSISELSDFRPTPVNCSSPHSILNGWDPLMCSTLGPSTSGTSKFSNLDIDDIIPSKIRKLSNSYKNDNGSANHGID</sequence>
<dbReference type="InterPro" id="IPR032682">
    <property type="entry name" value="Cnd1_C"/>
</dbReference>
<dbReference type="InterPro" id="IPR016024">
    <property type="entry name" value="ARM-type_fold"/>
</dbReference>
<dbReference type="GeneID" id="113464512"/>
<keyword evidence="5" id="KW-0539">Nucleus</keyword>
<keyword evidence="4" id="KW-0226">DNA condensation</keyword>
<evidence type="ECO:0000256" key="1">
    <source>
        <dbReference type="ARBA" id="ARBA00004123"/>
    </source>
</evidence>
<dbReference type="GO" id="GO:0000796">
    <property type="term" value="C:condensin complex"/>
    <property type="evidence" value="ECO:0007669"/>
    <property type="project" value="TreeGrafter"/>
</dbReference>
<dbReference type="InterPro" id="IPR026971">
    <property type="entry name" value="CND1/NCAPD3"/>
</dbReference>
<evidence type="ECO:0000259" key="9">
    <source>
        <dbReference type="Pfam" id="PF12717"/>
    </source>
</evidence>
<dbReference type="InterPro" id="IPR011989">
    <property type="entry name" value="ARM-like"/>
</dbReference>
<dbReference type="GO" id="GO:0007076">
    <property type="term" value="P:mitotic chromosome condensation"/>
    <property type="evidence" value="ECO:0007669"/>
    <property type="project" value="InterPro"/>
</dbReference>
<evidence type="ECO:0000256" key="5">
    <source>
        <dbReference type="ARBA" id="ARBA00023242"/>
    </source>
</evidence>
<feature type="region of interest" description="Disordered" evidence="8">
    <location>
        <begin position="1084"/>
        <end position="1105"/>
    </location>
</feature>
<dbReference type="GO" id="GO:0005634">
    <property type="term" value="C:nucleus"/>
    <property type="evidence" value="ECO:0007669"/>
    <property type="project" value="UniProtKB-SubCell"/>
</dbReference>
<organism evidence="10 11">
    <name type="scientific">Ceratina calcarata</name>
    <dbReference type="NCBI Taxonomy" id="156304"/>
    <lineage>
        <taxon>Eukaryota</taxon>
        <taxon>Metazoa</taxon>
        <taxon>Ecdysozoa</taxon>
        <taxon>Arthropoda</taxon>
        <taxon>Hexapoda</taxon>
        <taxon>Insecta</taxon>
        <taxon>Pterygota</taxon>
        <taxon>Neoptera</taxon>
        <taxon>Endopterygota</taxon>
        <taxon>Hymenoptera</taxon>
        <taxon>Apocrita</taxon>
        <taxon>Aculeata</taxon>
        <taxon>Apoidea</taxon>
        <taxon>Anthophila</taxon>
        <taxon>Apidae</taxon>
        <taxon>Ceratina</taxon>
        <taxon>Zadontomerus</taxon>
    </lineage>
</organism>
<keyword evidence="2" id="KW-0132">Cell division</keyword>
<keyword evidence="7" id="KW-0175">Coiled coil</keyword>
<dbReference type="GO" id="GO:0000779">
    <property type="term" value="C:condensed chromosome, centromeric region"/>
    <property type="evidence" value="ECO:0007669"/>
    <property type="project" value="TreeGrafter"/>
</dbReference>
<evidence type="ECO:0000256" key="8">
    <source>
        <dbReference type="SAM" id="MobiDB-lite"/>
    </source>
</evidence>
<dbReference type="GO" id="GO:0051301">
    <property type="term" value="P:cell division"/>
    <property type="evidence" value="ECO:0007669"/>
    <property type="project" value="UniProtKB-KW"/>
</dbReference>
<evidence type="ECO:0000313" key="10">
    <source>
        <dbReference type="Proteomes" id="UP000694925"/>
    </source>
</evidence>
<evidence type="ECO:0000256" key="2">
    <source>
        <dbReference type="ARBA" id="ARBA00022618"/>
    </source>
</evidence>
<keyword evidence="6" id="KW-0131">Cell cycle</keyword>
<evidence type="ECO:0000256" key="3">
    <source>
        <dbReference type="ARBA" id="ARBA00022776"/>
    </source>
</evidence>
<feature type="coiled-coil region" evidence="7">
    <location>
        <begin position="1165"/>
        <end position="1192"/>
    </location>
</feature>
<proteinExistence type="predicted"/>
<dbReference type="SUPFAM" id="SSF48371">
    <property type="entry name" value="ARM repeat"/>
    <property type="match status" value="2"/>
</dbReference>
<comment type="subcellular location">
    <subcellularLocation>
        <location evidence="1">Nucleus</location>
    </subcellularLocation>
</comment>
<gene>
    <name evidence="11" type="primary">LOC113464512</name>
</gene>
<dbReference type="GO" id="GO:0042393">
    <property type="term" value="F:histone binding"/>
    <property type="evidence" value="ECO:0007669"/>
    <property type="project" value="TreeGrafter"/>
</dbReference>
<evidence type="ECO:0000256" key="7">
    <source>
        <dbReference type="SAM" id="Coils"/>
    </source>
</evidence>
<reference evidence="11" key="1">
    <citation type="submission" date="2025-08" db="UniProtKB">
        <authorList>
            <consortium name="RefSeq"/>
        </authorList>
    </citation>
    <scope>IDENTIFICATION</scope>
    <source>
        <tissue evidence="11">Whole body</tissue>
    </source>
</reference>
<evidence type="ECO:0000256" key="4">
    <source>
        <dbReference type="ARBA" id="ARBA00023067"/>
    </source>
</evidence>